<dbReference type="EMBL" id="KN839886">
    <property type="protein sequence ID" value="KIJ59505.1"/>
    <property type="molecule type" value="Genomic_DNA"/>
</dbReference>
<organism evidence="1 2">
    <name type="scientific">Hydnomerulius pinastri MD-312</name>
    <dbReference type="NCBI Taxonomy" id="994086"/>
    <lineage>
        <taxon>Eukaryota</taxon>
        <taxon>Fungi</taxon>
        <taxon>Dikarya</taxon>
        <taxon>Basidiomycota</taxon>
        <taxon>Agaricomycotina</taxon>
        <taxon>Agaricomycetes</taxon>
        <taxon>Agaricomycetidae</taxon>
        <taxon>Boletales</taxon>
        <taxon>Boletales incertae sedis</taxon>
        <taxon>Leucogyrophana</taxon>
    </lineage>
</organism>
<keyword evidence="2" id="KW-1185">Reference proteome</keyword>
<sequence length="221" mass="24572">RYRHVPTFGRSTIRCFRRNVSELKRMAARDFEDMLQASLLFLPTSTAVSQCFHAMQCAMPVFAGLLPALHDSQVLKLLFLLAHWHGLAKLQMHTEETLGVLESVTCRLGNELRMFVGVTCAAFLTKELSCEAEAHRKQQARENAGGGTNSSTNISNAGNHCPKVLNLQTYKLHALGDYAAQIRLYGTTDSYTSQAVRCFISSPFPTLKLIGHFAGRTRTSH</sequence>
<name>A0A0C9VP83_9AGAM</name>
<dbReference type="OrthoDB" id="3269417at2759"/>
<dbReference type="AlphaFoldDB" id="A0A0C9VP83"/>
<proteinExistence type="predicted"/>
<dbReference type="HOGENOM" id="CLU_101491_0_0_1"/>
<dbReference type="Proteomes" id="UP000053820">
    <property type="component" value="Unassembled WGS sequence"/>
</dbReference>
<evidence type="ECO:0000313" key="2">
    <source>
        <dbReference type="Proteomes" id="UP000053820"/>
    </source>
</evidence>
<evidence type="ECO:0000313" key="1">
    <source>
        <dbReference type="EMBL" id="KIJ59505.1"/>
    </source>
</evidence>
<accession>A0A0C9VP83</accession>
<reference evidence="1 2" key="1">
    <citation type="submission" date="2014-04" db="EMBL/GenBank/DDBJ databases">
        <title>Evolutionary Origins and Diversification of the Mycorrhizal Mutualists.</title>
        <authorList>
            <consortium name="DOE Joint Genome Institute"/>
            <consortium name="Mycorrhizal Genomics Consortium"/>
            <person name="Kohler A."/>
            <person name="Kuo A."/>
            <person name="Nagy L.G."/>
            <person name="Floudas D."/>
            <person name="Copeland A."/>
            <person name="Barry K.W."/>
            <person name="Cichocki N."/>
            <person name="Veneault-Fourrey C."/>
            <person name="LaButti K."/>
            <person name="Lindquist E.A."/>
            <person name="Lipzen A."/>
            <person name="Lundell T."/>
            <person name="Morin E."/>
            <person name="Murat C."/>
            <person name="Riley R."/>
            <person name="Ohm R."/>
            <person name="Sun H."/>
            <person name="Tunlid A."/>
            <person name="Henrissat B."/>
            <person name="Grigoriev I.V."/>
            <person name="Hibbett D.S."/>
            <person name="Martin F."/>
        </authorList>
    </citation>
    <scope>NUCLEOTIDE SEQUENCE [LARGE SCALE GENOMIC DNA]</scope>
    <source>
        <strain evidence="1 2">MD-312</strain>
    </source>
</reference>
<feature type="non-terminal residue" evidence="1">
    <location>
        <position position="1"/>
    </location>
</feature>
<gene>
    <name evidence="1" type="ORF">HYDPIDRAFT_100550</name>
</gene>
<protein>
    <submittedName>
        <fullName evidence="1">Uncharacterized protein</fullName>
    </submittedName>
</protein>